<dbReference type="GO" id="GO:0016491">
    <property type="term" value="F:oxidoreductase activity"/>
    <property type="evidence" value="ECO:0007669"/>
    <property type="project" value="InterPro"/>
</dbReference>
<proteinExistence type="predicted"/>
<gene>
    <name evidence="2" type="ORF">BJ982_001252</name>
</gene>
<dbReference type="EMBL" id="JACHND010000001">
    <property type="protein sequence ID" value="MBB4699708.1"/>
    <property type="molecule type" value="Genomic_DNA"/>
</dbReference>
<dbReference type="PANTHER" id="PTHR13887">
    <property type="entry name" value="GLUTATHIONE S-TRANSFERASE KAPPA"/>
    <property type="match status" value="1"/>
</dbReference>
<dbReference type="SUPFAM" id="SSF52833">
    <property type="entry name" value="Thioredoxin-like"/>
    <property type="match status" value="1"/>
</dbReference>
<dbReference type="RefSeq" id="WP_184877443.1">
    <property type="nucleotide sequence ID" value="NZ_BOOV01000031.1"/>
</dbReference>
<keyword evidence="2" id="KW-0413">Isomerase</keyword>
<comment type="caution">
    <text evidence="2">The sequence shown here is derived from an EMBL/GenBank/DDBJ whole genome shotgun (WGS) entry which is preliminary data.</text>
</comment>
<keyword evidence="3" id="KW-1185">Reference proteome</keyword>
<dbReference type="AlphaFoldDB" id="A0A7W7D684"/>
<evidence type="ECO:0000313" key="2">
    <source>
        <dbReference type="EMBL" id="MBB4699708.1"/>
    </source>
</evidence>
<dbReference type="Proteomes" id="UP000542210">
    <property type="component" value="Unassembled WGS sequence"/>
</dbReference>
<evidence type="ECO:0000313" key="3">
    <source>
        <dbReference type="Proteomes" id="UP000542210"/>
    </source>
</evidence>
<dbReference type="InterPro" id="IPR001853">
    <property type="entry name" value="DSBA-like_thioredoxin_dom"/>
</dbReference>
<evidence type="ECO:0000259" key="1">
    <source>
        <dbReference type="Pfam" id="PF01323"/>
    </source>
</evidence>
<sequence>MKVQIWADVICPWCGIGRHRLKAALERFEHADEVEVVHRSFQLDPGAPVGVSRPVAEMLTAKYGMDPAQVAAMNARVEELAHAEGLKPYIVADNVVGGTALAHEFLAHATAHGLHTRAWDHVFSAYWGEARPVFTVDALVSLGEEIGLDPAGTREALTDRRHRSQVEQEQAEARALGATGVPFTVVGDRYGLAGAQDPDTVLDVLRRAWNGAHQA</sequence>
<dbReference type="PANTHER" id="PTHR13887:SF41">
    <property type="entry name" value="THIOREDOXIN SUPERFAMILY PROTEIN"/>
    <property type="match status" value="1"/>
</dbReference>
<protein>
    <submittedName>
        <fullName evidence="2">Putative DsbA family dithiol-disulfide isomerase</fullName>
    </submittedName>
</protein>
<dbReference type="Pfam" id="PF01323">
    <property type="entry name" value="DSBA"/>
    <property type="match status" value="1"/>
</dbReference>
<reference evidence="2 3" key="1">
    <citation type="submission" date="2020-08" db="EMBL/GenBank/DDBJ databases">
        <title>Sequencing the genomes of 1000 actinobacteria strains.</title>
        <authorList>
            <person name="Klenk H.-P."/>
        </authorList>
    </citation>
    <scope>NUCLEOTIDE SEQUENCE [LARGE SCALE GENOMIC DNA]</scope>
    <source>
        <strain evidence="2 3">DSM 45784</strain>
    </source>
</reference>
<organism evidence="2 3">
    <name type="scientific">Sphaerisporangium siamense</name>
    <dbReference type="NCBI Taxonomy" id="795645"/>
    <lineage>
        <taxon>Bacteria</taxon>
        <taxon>Bacillati</taxon>
        <taxon>Actinomycetota</taxon>
        <taxon>Actinomycetes</taxon>
        <taxon>Streptosporangiales</taxon>
        <taxon>Streptosporangiaceae</taxon>
        <taxon>Sphaerisporangium</taxon>
    </lineage>
</organism>
<dbReference type="GO" id="GO:0016853">
    <property type="term" value="F:isomerase activity"/>
    <property type="evidence" value="ECO:0007669"/>
    <property type="project" value="UniProtKB-KW"/>
</dbReference>
<feature type="domain" description="DSBA-like thioredoxin" evidence="1">
    <location>
        <begin position="3"/>
        <end position="205"/>
    </location>
</feature>
<dbReference type="CDD" id="cd03024">
    <property type="entry name" value="DsbA_FrnE"/>
    <property type="match status" value="1"/>
</dbReference>
<accession>A0A7W7D684</accession>
<dbReference type="Gene3D" id="3.40.30.10">
    <property type="entry name" value="Glutaredoxin"/>
    <property type="match status" value="1"/>
</dbReference>
<name>A0A7W7D684_9ACTN</name>
<dbReference type="InterPro" id="IPR036249">
    <property type="entry name" value="Thioredoxin-like_sf"/>
</dbReference>